<evidence type="ECO:0000256" key="6">
    <source>
        <dbReference type="ARBA" id="ARBA00022857"/>
    </source>
</evidence>
<dbReference type="Pfam" id="PF00763">
    <property type="entry name" value="THF_DHG_CYH"/>
    <property type="match status" value="1"/>
</dbReference>
<proteinExistence type="predicted"/>
<dbReference type="PANTHER" id="PTHR48099:SF5">
    <property type="entry name" value="C-1-TETRAHYDROFOLATE SYNTHASE, CYTOPLASMIC"/>
    <property type="match status" value="1"/>
</dbReference>
<evidence type="ECO:0000256" key="2">
    <source>
        <dbReference type="ARBA" id="ARBA00011738"/>
    </source>
</evidence>
<evidence type="ECO:0000313" key="11">
    <source>
        <dbReference type="EMBL" id="KAK7072247.1"/>
    </source>
</evidence>
<dbReference type="InterPro" id="IPR046346">
    <property type="entry name" value="Aminoacid_DH-like_N_sf"/>
</dbReference>
<evidence type="ECO:0000256" key="8">
    <source>
        <dbReference type="ARBA" id="ARBA00023268"/>
    </source>
</evidence>
<dbReference type="AlphaFoldDB" id="A0AAN9A725"/>
<accession>A0AAN9A725</accession>
<dbReference type="EMBL" id="JAXCGZ010013583">
    <property type="protein sequence ID" value="KAK7072247.1"/>
    <property type="molecule type" value="Genomic_DNA"/>
</dbReference>
<evidence type="ECO:0000256" key="9">
    <source>
        <dbReference type="ARBA" id="ARBA00036357"/>
    </source>
</evidence>
<protein>
    <recommendedName>
        <fullName evidence="3">methenyltetrahydrofolate cyclohydrolase</fullName>
        <ecNumber evidence="3">3.5.4.9</ecNumber>
    </recommendedName>
</protein>
<dbReference type="GO" id="GO:0035999">
    <property type="term" value="P:tetrahydrofolate interconversion"/>
    <property type="evidence" value="ECO:0007669"/>
    <property type="project" value="TreeGrafter"/>
</dbReference>
<dbReference type="InterPro" id="IPR000672">
    <property type="entry name" value="THF_DH/CycHdrlase"/>
</dbReference>
<evidence type="ECO:0000259" key="10">
    <source>
        <dbReference type="Pfam" id="PF00763"/>
    </source>
</evidence>
<dbReference type="PRINTS" id="PR00085">
    <property type="entry name" value="THFDHDRGNASE"/>
</dbReference>
<organism evidence="11 12">
    <name type="scientific">Halocaridina rubra</name>
    <name type="common">Hawaiian red shrimp</name>
    <dbReference type="NCBI Taxonomy" id="373956"/>
    <lineage>
        <taxon>Eukaryota</taxon>
        <taxon>Metazoa</taxon>
        <taxon>Ecdysozoa</taxon>
        <taxon>Arthropoda</taxon>
        <taxon>Crustacea</taxon>
        <taxon>Multicrustacea</taxon>
        <taxon>Malacostraca</taxon>
        <taxon>Eumalacostraca</taxon>
        <taxon>Eucarida</taxon>
        <taxon>Decapoda</taxon>
        <taxon>Pleocyemata</taxon>
        <taxon>Caridea</taxon>
        <taxon>Atyoidea</taxon>
        <taxon>Atyidae</taxon>
        <taxon>Halocaridina</taxon>
    </lineage>
</organism>
<evidence type="ECO:0000256" key="7">
    <source>
        <dbReference type="ARBA" id="ARBA00023002"/>
    </source>
</evidence>
<dbReference type="GO" id="GO:0005829">
    <property type="term" value="C:cytosol"/>
    <property type="evidence" value="ECO:0007669"/>
    <property type="project" value="TreeGrafter"/>
</dbReference>
<dbReference type="Proteomes" id="UP001381693">
    <property type="component" value="Unassembled WGS sequence"/>
</dbReference>
<evidence type="ECO:0000256" key="1">
    <source>
        <dbReference type="ARBA" id="ARBA00004777"/>
    </source>
</evidence>
<keyword evidence="12" id="KW-1185">Reference proteome</keyword>
<evidence type="ECO:0000256" key="4">
    <source>
        <dbReference type="ARBA" id="ARBA00022563"/>
    </source>
</evidence>
<evidence type="ECO:0000256" key="5">
    <source>
        <dbReference type="ARBA" id="ARBA00022801"/>
    </source>
</evidence>
<sequence>MAETGQAKVLLGKEVAQDVRNKLKEQVTVLKNEFPGFAPGLAIVQVGGREDSNVYIRMKVKAAEEIGIKAQHIKYPRTITQAQLIQEVKKINNDPNIHGMIVQMPLDSDNKIDSDLVLDTVSPDKDVDGLTTASAGRLSHGMLDGGFLPCTPNGCMELIR</sequence>
<dbReference type="InterPro" id="IPR020630">
    <property type="entry name" value="THF_DH/CycHdrlase_cat_dom"/>
</dbReference>
<reference evidence="11 12" key="1">
    <citation type="submission" date="2023-11" db="EMBL/GenBank/DDBJ databases">
        <title>Halocaridina rubra genome assembly.</title>
        <authorList>
            <person name="Smith C."/>
        </authorList>
    </citation>
    <scope>NUCLEOTIDE SEQUENCE [LARGE SCALE GENOMIC DNA]</scope>
    <source>
        <strain evidence="11">EP-1</strain>
        <tissue evidence="11">Whole</tissue>
    </source>
</reference>
<keyword evidence="4" id="KW-0554">One-carbon metabolism</keyword>
<dbReference type="EC" id="3.5.4.9" evidence="3"/>
<comment type="catalytic activity">
    <reaction evidence="9">
        <text>(6R)-5,10-methenyltetrahydrofolate + H2O = (6R)-10-formyltetrahydrofolate + H(+)</text>
        <dbReference type="Rhea" id="RHEA:23700"/>
        <dbReference type="ChEBI" id="CHEBI:15377"/>
        <dbReference type="ChEBI" id="CHEBI:15378"/>
        <dbReference type="ChEBI" id="CHEBI:57455"/>
        <dbReference type="ChEBI" id="CHEBI:195366"/>
        <dbReference type="EC" id="3.5.4.9"/>
    </reaction>
</comment>
<comment type="subunit">
    <text evidence="2">Homodimer.</text>
</comment>
<dbReference type="GO" id="GO:0004477">
    <property type="term" value="F:methenyltetrahydrofolate cyclohydrolase activity"/>
    <property type="evidence" value="ECO:0007669"/>
    <property type="project" value="UniProtKB-EC"/>
</dbReference>
<dbReference type="InterPro" id="IPR020867">
    <property type="entry name" value="THF_DH/CycHdrlase_CS"/>
</dbReference>
<comment type="pathway">
    <text evidence="1">One-carbon metabolism; tetrahydrofolate interconversion.</text>
</comment>
<feature type="non-terminal residue" evidence="11">
    <location>
        <position position="160"/>
    </location>
</feature>
<gene>
    <name evidence="11" type="primary">MTHFD1_1</name>
    <name evidence="11" type="ORF">SK128_009474</name>
</gene>
<feature type="domain" description="Tetrahydrofolate dehydrogenase/cyclohydrolase catalytic" evidence="10">
    <location>
        <begin position="10"/>
        <end position="128"/>
    </location>
</feature>
<name>A0AAN9A725_HALRR</name>
<dbReference type="GO" id="GO:0004488">
    <property type="term" value="F:methylenetetrahydrofolate dehydrogenase (NADP+) activity"/>
    <property type="evidence" value="ECO:0007669"/>
    <property type="project" value="InterPro"/>
</dbReference>
<keyword evidence="7" id="KW-0560">Oxidoreductase</keyword>
<keyword evidence="6" id="KW-0521">NADP</keyword>
<dbReference type="FunFam" id="3.40.50.10860:FF:000005">
    <property type="entry name" value="C-1-tetrahydrofolate synthase, cytoplasmic, putative"/>
    <property type="match status" value="1"/>
</dbReference>
<comment type="caution">
    <text evidence="11">The sequence shown here is derived from an EMBL/GenBank/DDBJ whole genome shotgun (WGS) entry which is preliminary data.</text>
</comment>
<evidence type="ECO:0000256" key="3">
    <source>
        <dbReference type="ARBA" id="ARBA00012776"/>
    </source>
</evidence>
<dbReference type="PROSITE" id="PS00766">
    <property type="entry name" value="THF_DHG_CYH_1"/>
    <property type="match status" value="1"/>
</dbReference>
<dbReference type="Gene3D" id="3.40.50.10860">
    <property type="entry name" value="Leucine Dehydrogenase, chain A, domain 1"/>
    <property type="match status" value="1"/>
</dbReference>
<dbReference type="SUPFAM" id="SSF53223">
    <property type="entry name" value="Aminoacid dehydrogenase-like, N-terminal domain"/>
    <property type="match status" value="1"/>
</dbReference>
<keyword evidence="5" id="KW-0378">Hydrolase</keyword>
<dbReference type="PANTHER" id="PTHR48099">
    <property type="entry name" value="C-1-TETRAHYDROFOLATE SYNTHASE, CYTOPLASMIC-RELATED"/>
    <property type="match status" value="1"/>
</dbReference>
<keyword evidence="8" id="KW-0511">Multifunctional enzyme</keyword>
<evidence type="ECO:0000313" key="12">
    <source>
        <dbReference type="Proteomes" id="UP001381693"/>
    </source>
</evidence>